<name>A0A382ZHL0_9ZZZZ</name>
<reference evidence="1" key="1">
    <citation type="submission" date="2018-05" db="EMBL/GenBank/DDBJ databases">
        <authorList>
            <person name="Lanie J.A."/>
            <person name="Ng W.-L."/>
            <person name="Kazmierczak K.M."/>
            <person name="Andrzejewski T.M."/>
            <person name="Davidsen T.M."/>
            <person name="Wayne K.J."/>
            <person name="Tettelin H."/>
            <person name="Glass J.I."/>
            <person name="Rusch D."/>
            <person name="Podicherti R."/>
            <person name="Tsui H.-C.T."/>
            <person name="Winkler M.E."/>
        </authorList>
    </citation>
    <scope>NUCLEOTIDE SEQUENCE</scope>
</reference>
<accession>A0A382ZHL0</accession>
<evidence type="ECO:0000313" key="1">
    <source>
        <dbReference type="EMBL" id="SVD94770.1"/>
    </source>
</evidence>
<proteinExistence type="predicted"/>
<organism evidence="1">
    <name type="scientific">marine metagenome</name>
    <dbReference type="NCBI Taxonomy" id="408172"/>
    <lineage>
        <taxon>unclassified sequences</taxon>
        <taxon>metagenomes</taxon>
        <taxon>ecological metagenomes</taxon>
    </lineage>
</organism>
<dbReference type="AlphaFoldDB" id="A0A382ZHL0"/>
<protein>
    <submittedName>
        <fullName evidence="1">Uncharacterized protein</fullName>
    </submittedName>
</protein>
<feature type="non-terminal residue" evidence="1">
    <location>
        <position position="218"/>
    </location>
</feature>
<sequence length="218" mass="25318">MIVKCRGKKFKTYTDVEAKEAGIVPIQDWRKAIVGDWIRTWDEKILEVVGRRSEKHSSSVKEYTYIRTGYGEHGTHKNNIYAVKQESSHDRRYNGKDLLRNVRPSAMQKTFVDNLIQFGGIDPSGMWDAESVILAYQKVYRDNNPEQSLRRGISILKRSRIKEYISMNMRDKLIENNLDDDWVISQYKGIINSERTPANVKLNAVNRVSDMLGHHSKN</sequence>
<gene>
    <name evidence="1" type="ORF">METZ01_LOCUS447624</name>
</gene>
<dbReference type="EMBL" id="UINC01183834">
    <property type="protein sequence ID" value="SVD94770.1"/>
    <property type="molecule type" value="Genomic_DNA"/>
</dbReference>